<dbReference type="GO" id="GO:0030288">
    <property type="term" value="C:outer membrane-bounded periplasmic space"/>
    <property type="evidence" value="ECO:0007669"/>
    <property type="project" value="UniProtKB-ARBA"/>
</dbReference>
<dbReference type="InterPro" id="IPR030678">
    <property type="entry name" value="Peptide/Ni-bd"/>
</dbReference>
<dbReference type="Gene3D" id="3.40.190.10">
    <property type="entry name" value="Periplasmic binding protein-like II"/>
    <property type="match status" value="1"/>
</dbReference>
<evidence type="ECO:0000256" key="2">
    <source>
        <dbReference type="ARBA" id="ARBA00005695"/>
    </source>
</evidence>
<comment type="similarity">
    <text evidence="2">Belongs to the bacterial solute-binding protein 5 family.</text>
</comment>
<dbReference type="SUPFAM" id="SSF53850">
    <property type="entry name" value="Periplasmic binding protein-like II"/>
    <property type="match status" value="1"/>
</dbReference>
<reference evidence="6 7" key="1">
    <citation type="submission" date="2019-08" db="EMBL/GenBank/DDBJ databases">
        <authorList>
            <person name="Seo M.-J."/>
        </authorList>
    </citation>
    <scope>NUCLEOTIDE SEQUENCE [LARGE SCALE GENOMIC DNA]</scope>
    <source>
        <strain evidence="6 7">KIGAM108</strain>
    </source>
</reference>
<dbReference type="GO" id="GO:1904680">
    <property type="term" value="F:peptide transmembrane transporter activity"/>
    <property type="evidence" value="ECO:0007669"/>
    <property type="project" value="TreeGrafter"/>
</dbReference>
<keyword evidence="3" id="KW-0813">Transport</keyword>
<dbReference type="InterPro" id="IPR000914">
    <property type="entry name" value="SBP_5_dom"/>
</dbReference>
<comment type="caution">
    <text evidence="6">The sequence shown here is derived from an EMBL/GenBank/DDBJ whole genome shotgun (WGS) entry which is preliminary data.</text>
</comment>
<dbReference type="PANTHER" id="PTHR30290:SF10">
    <property type="entry name" value="PERIPLASMIC OLIGOPEPTIDE-BINDING PROTEIN-RELATED"/>
    <property type="match status" value="1"/>
</dbReference>
<gene>
    <name evidence="6" type="ORF">FY528_19825</name>
</gene>
<evidence type="ECO:0000313" key="6">
    <source>
        <dbReference type="EMBL" id="TYZ06014.1"/>
    </source>
</evidence>
<dbReference type="Gene3D" id="3.10.105.10">
    <property type="entry name" value="Dipeptide-binding Protein, Domain 3"/>
    <property type="match status" value="1"/>
</dbReference>
<dbReference type="PIRSF" id="PIRSF002741">
    <property type="entry name" value="MppA"/>
    <property type="match status" value="1"/>
</dbReference>
<proteinExistence type="inferred from homology"/>
<dbReference type="Gene3D" id="3.90.76.10">
    <property type="entry name" value="Dipeptide-binding Protein, Domain 1"/>
    <property type="match status" value="1"/>
</dbReference>
<feature type="domain" description="Solute-binding protein family 5" evidence="5">
    <location>
        <begin position="76"/>
        <end position="471"/>
    </location>
</feature>
<evidence type="ECO:0000256" key="3">
    <source>
        <dbReference type="ARBA" id="ARBA00022448"/>
    </source>
</evidence>
<dbReference type="Proteomes" id="UP000322791">
    <property type="component" value="Unassembled WGS sequence"/>
</dbReference>
<keyword evidence="7" id="KW-1185">Reference proteome</keyword>
<sequence length="555" mass="63009">MLSISRLASGSVFVLVTALGSCSGPGQPTDGRRVFRYNQPESLTSLDPAFARNQANTWATTQLYNGLVELDDSLKPGPSVARRYAISPDGKTYTFWLRPDVYFHDSDVFAGGKGRRVVAADFVYSFKRLLDKATASSGGWIFRGKVIEDAQGEPRDTAFVAVNDSVLRIHLKEPFIPFLGILTMPYAYVVPREAVQRYGKDFREHPVGTGPFRFQEWDEGNAIIYHRNPTYWKKDRQGRRLPYLDAVQISFIQDRKTEFLTFMQGKLDFLSGIRSGSRDLIMYPDGTVREDFKGKFRLQKVPYLNTEYLGIQQDPTNLRGEGANPALRDKRVRQALNYALNKPEFLAYFLNNVGKPGTSGFVPASLPSFSQQLVPGYTYQPRKARELLAAAGYGPGRPLQLRLNTVAETKEFCEYYQKKWAEVGVQVQIDVNQGAAHGEMVDNGRAAFFTRSWLGDYPDAENYLALFYSKNFAPAGPNKTHFKNAAYDQLYERAKLEQDVAKRYELYRQMDRIIVEESPVIAVYYDEVVRLTQNNVQGLTPNPMNQLVLERVRKD</sequence>
<organism evidence="6 7">
    <name type="scientific">Hymenobacter lutimineralis</name>
    <dbReference type="NCBI Taxonomy" id="2606448"/>
    <lineage>
        <taxon>Bacteria</taxon>
        <taxon>Pseudomonadati</taxon>
        <taxon>Bacteroidota</taxon>
        <taxon>Cytophagia</taxon>
        <taxon>Cytophagales</taxon>
        <taxon>Hymenobacteraceae</taxon>
        <taxon>Hymenobacter</taxon>
    </lineage>
</organism>
<name>A0A5D6UU97_9BACT</name>
<dbReference type="InterPro" id="IPR039424">
    <property type="entry name" value="SBP_5"/>
</dbReference>
<dbReference type="AlphaFoldDB" id="A0A5D6UU97"/>
<evidence type="ECO:0000256" key="1">
    <source>
        <dbReference type="ARBA" id="ARBA00004196"/>
    </source>
</evidence>
<dbReference type="GO" id="GO:0015833">
    <property type="term" value="P:peptide transport"/>
    <property type="evidence" value="ECO:0007669"/>
    <property type="project" value="TreeGrafter"/>
</dbReference>
<dbReference type="Pfam" id="PF00496">
    <property type="entry name" value="SBP_bac_5"/>
    <property type="match status" value="1"/>
</dbReference>
<evidence type="ECO:0000313" key="7">
    <source>
        <dbReference type="Proteomes" id="UP000322791"/>
    </source>
</evidence>
<dbReference type="PANTHER" id="PTHR30290">
    <property type="entry name" value="PERIPLASMIC BINDING COMPONENT OF ABC TRANSPORTER"/>
    <property type="match status" value="1"/>
</dbReference>
<comment type="subcellular location">
    <subcellularLocation>
        <location evidence="1">Cell envelope</location>
    </subcellularLocation>
</comment>
<evidence type="ECO:0000256" key="4">
    <source>
        <dbReference type="ARBA" id="ARBA00022729"/>
    </source>
</evidence>
<dbReference type="PROSITE" id="PS51257">
    <property type="entry name" value="PROKAR_LIPOPROTEIN"/>
    <property type="match status" value="1"/>
</dbReference>
<keyword evidence="4" id="KW-0732">Signal</keyword>
<dbReference type="EMBL" id="VTHL01000031">
    <property type="protein sequence ID" value="TYZ06014.1"/>
    <property type="molecule type" value="Genomic_DNA"/>
</dbReference>
<dbReference type="RefSeq" id="WP_149072760.1">
    <property type="nucleotide sequence ID" value="NZ_VTHL01000031.1"/>
</dbReference>
<dbReference type="GO" id="GO:0043190">
    <property type="term" value="C:ATP-binding cassette (ABC) transporter complex"/>
    <property type="evidence" value="ECO:0007669"/>
    <property type="project" value="InterPro"/>
</dbReference>
<dbReference type="CDD" id="cd00995">
    <property type="entry name" value="PBP2_NikA_DppA_OppA_like"/>
    <property type="match status" value="1"/>
</dbReference>
<accession>A0A5D6UU97</accession>
<protein>
    <submittedName>
        <fullName evidence="6">ABC transporter substrate-binding protein</fullName>
    </submittedName>
</protein>
<evidence type="ECO:0000259" key="5">
    <source>
        <dbReference type="Pfam" id="PF00496"/>
    </source>
</evidence>